<evidence type="ECO:0000256" key="2">
    <source>
        <dbReference type="ARBA" id="ARBA00007853"/>
    </source>
</evidence>
<sequence length="645" mass="72395">MGPRLSAVVVTVLMAATVAGICSAGLELSLELSLSSYLLKCSSTEQIVRSVTQAAVKKDLALAAKLLRLHFHDCFVRAVFFTSDERLTLLKEEPIPLLEDKIGLCMATRAQDAMDGNKHWHRLYYQQCMTAQKRLNSKLWHPCAGPIVSLPPVESCVVYFPQGHNVQVAASTNNEIDAHIPNYSSLPPQLPCQLHDVIMHTDLEIDEVYAKLTLQPLTPQEQKDMCSLPDELGAPSTQLTNYFCEPLTASDTSTHGGFFVPHRVAERVFPSLDYFHQPPAQELIVRDLHDNKWEFRHIIRGQPKRHIIHPQTIMPSLVLSSDSMHIALLAAAARADATDNRFTVFYNPRASPSEFVVALERYVKAVYHTCVSVGMRFRMPFEMEESSVRRFMGTITGISDSDPVRWLNSHWRSVKVSWDESTAVGRQPRVSLLEIEPLTTFPMYPSPFSLRLKRPWPSALPSLAALKDGDDAFNTFFSEPGAGKHVPRAVSIDLEPTEIYEVRTGTYHQLFHPEQLISVKEDDSTSSDRRLECQSIIKEFRAFLSEPLIGSRAQYDAEQSKGETASLIARKSNKERSYVKYVTLEEFSLQRSEWLSSQSRVPLSSLAGYSRHNLLNPRATEGLRRQAEIEVELLLGTANSGCCGG</sequence>
<dbReference type="GO" id="GO:0006979">
    <property type="term" value="P:response to oxidative stress"/>
    <property type="evidence" value="ECO:0007669"/>
    <property type="project" value="InterPro"/>
</dbReference>
<keyword evidence="5" id="KW-0479">Metal-binding</keyword>
<evidence type="ECO:0000259" key="13">
    <source>
        <dbReference type="PROSITE" id="PS50873"/>
    </source>
</evidence>
<evidence type="ECO:0000313" key="14">
    <source>
        <dbReference type="EMBL" id="GMH29288.1"/>
    </source>
</evidence>
<name>A0AAD3THW6_NEPGR</name>
<dbReference type="GO" id="GO:0046872">
    <property type="term" value="F:metal ion binding"/>
    <property type="evidence" value="ECO:0007669"/>
    <property type="project" value="UniProtKB-KW"/>
</dbReference>
<dbReference type="PANTHER" id="PTHR31384:SF150">
    <property type="entry name" value="AUXIN RESPONSE FACTOR 6"/>
    <property type="match status" value="1"/>
</dbReference>
<keyword evidence="11" id="KW-0539">Nucleus</keyword>
<accession>A0AAD3THW6</accession>
<comment type="subcellular location">
    <subcellularLocation>
        <location evidence="1">Nucleus</location>
    </subcellularLocation>
</comment>
<comment type="similarity">
    <text evidence="2">Belongs to the ARF family.</text>
</comment>
<feature type="domain" description="Plant heme peroxidase family profile" evidence="13">
    <location>
        <begin position="31"/>
        <end position="78"/>
    </location>
</feature>
<dbReference type="CDD" id="cd10017">
    <property type="entry name" value="B3_DNA"/>
    <property type="match status" value="1"/>
</dbReference>
<dbReference type="SUPFAM" id="SSF52490">
    <property type="entry name" value="Tubulin nucleotide-binding domain-like"/>
    <property type="match status" value="1"/>
</dbReference>
<dbReference type="PROSITE" id="PS00436">
    <property type="entry name" value="PEROXIDASE_2"/>
    <property type="match status" value="1"/>
</dbReference>
<dbReference type="Gene3D" id="3.40.50.1440">
    <property type="entry name" value="Tubulin/FtsZ, GTPase domain"/>
    <property type="match status" value="1"/>
</dbReference>
<evidence type="ECO:0000256" key="7">
    <source>
        <dbReference type="ARBA" id="ARBA00023004"/>
    </source>
</evidence>
<keyword evidence="7" id="KW-0408">Iron</keyword>
<dbReference type="SUPFAM" id="SSF48113">
    <property type="entry name" value="Heme-dependent peroxidases"/>
    <property type="match status" value="1"/>
</dbReference>
<dbReference type="PROSITE" id="PS50873">
    <property type="entry name" value="PEROXIDASE_4"/>
    <property type="match status" value="1"/>
</dbReference>
<evidence type="ECO:0000256" key="1">
    <source>
        <dbReference type="ARBA" id="ARBA00004123"/>
    </source>
</evidence>
<dbReference type="GO" id="GO:0003677">
    <property type="term" value="F:DNA binding"/>
    <property type="evidence" value="ECO:0007669"/>
    <property type="project" value="UniProtKB-KW"/>
</dbReference>
<keyword evidence="6" id="KW-0560">Oxidoreductase</keyword>
<dbReference type="Proteomes" id="UP001279734">
    <property type="component" value="Unassembled WGS sequence"/>
</dbReference>
<keyword evidence="12" id="KW-0927">Auxin signaling pathway</keyword>
<keyword evidence="4" id="KW-0349">Heme</keyword>
<keyword evidence="9" id="KW-0238">DNA-binding</keyword>
<evidence type="ECO:0000256" key="3">
    <source>
        <dbReference type="ARBA" id="ARBA00022559"/>
    </source>
</evidence>
<dbReference type="Gene3D" id="1.10.520.10">
    <property type="match status" value="1"/>
</dbReference>
<dbReference type="InterPro" id="IPR003340">
    <property type="entry name" value="B3_DNA-bd"/>
</dbReference>
<evidence type="ECO:0000256" key="6">
    <source>
        <dbReference type="ARBA" id="ARBA00023002"/>
    </source>
</evidence>
<keyword evidence="8" id="KW-0805">Transcription regulation</keyword>
<dbReference type="AlphaFoldDB" id="A0AAD3THW6"/>
<dbReference type="InterPro" id="IPR019794">
    <property type="entry name" value="Peroxidases_AS"/>
</dbReference>
<keyword evidence="15" id="KW-1185">Reference proteome</keyword>
<keyword evidence="3" id="KW-0575">Peroxidase</keyword>
<dbReference type="GO" id="GO:0009734">
    <property type="term" value="P:auxin-activated signaling pathway"/>
    <property type="evidence" value="ECO:0007669"/>
    <property type="project" value="UniProtKB-KW"/>
</dbReference>
<dbReference type="InterPro" id="IPR010525">
    <property type="entry name" value="ARF_dom"/>
</dbReference>
<organism evidence="14 15">
    <name type="scientific">Nepenthes gracilis</name>
    <name type="common">Slender pitcher plant</name>
    <dbReference type="NCBI Taxonomy" id="150966"/>
    <lineage>
        <taxon>Eukaryota</taxon>
        <taxon>Viridiplantae</taxon>
        <taxon>Streptophyta</taxon>
        <taxon>Embryophyta</taxon>
        <taxon>Tracheophyta</taxon>
        <taxon>Spermatophyta</taxon>
        <taxon>Magnoliopsida</taxon>
        <taxon>eudicotyledons</taxon>
        <taxon>Gunneridae</taxon>
        <taxon>Pentapetalae</taxon>
        <taxon>Caryophyllales</taxon>
        <taxon>Nepenthaceae</taxon>
        <taxon>Nepenthes</taxon>
    </lineage>
</organism>
<evidence type="ECO:0000256" key="11">
    <source>
        <dbReference type="ARBA" id="ARBA00023242"/>
    </source>
</evidence>
<dbReference type="Gene3D" id="2.30.30.1040">
    <property type="match status" value="1"/>
</dbReference>
<dbReference type="GO" id="GO:0005634">
    <property type="term" value="C:nucleus"/>
    <property type="evidence" value="ECO:0007669"/>
    <property type="project" value="UniProtKB-SubCell"/>
</dbReference>
<comment type="caution">
    <text evidence="14">The sequence shown here is derived from an EMBL/GenBank/DDBJ whole genome shotgun (WGS) entry which is preliminary data.</text>
</comment>
<dbReference type="PRINTS" id="PR01162">
    <property type="entry name" value="ALPHATUBULIN"/>
</dbReference>
<evidence type="ECO:0000256" key="5">
    <source>
        <dbReference type="ARBA" id="ARBA00022723"/>
    </source>
</evidence>
<evidence type="ECO:0000313" key="15">
    <source>
        <dbReference type="Proteomes" id="UP001279734"/>
    </source>
</evidence>
<dbReference type="GO" id="GO:0005200">
    <property type="term" value="F:structural constituent of cytoskeleton"/>
    <property type="evidence" value="ECO:0007669"/>
    <property type="project" value="InterPro"/>
</dbReference>
<dbReference type="InterPro" id="IPR010255">
    <property type="entry name" value="Haem_peroxidase_sf"/>
</dbReference>
<dbReference type="GO" id="GO:0007017">
    <property type="term" value="P:microtubule-based process"/>
    <property type="evidence" value="ECO:0007669"/>
    <property type="project" value="InterPro"/>
</dbReference>
<dbReference type="PANTHER" id="PTHR31384">
    <property type="entry name" value="AUXIN RESPONSE FACTOR 4-RELATED"/>
    <property type="match status" value="1"/>
</dbReference>
<dbReference type="InterPro" id="IPR044835">
    <property type="entry name" value="ARF_plant"/>
</dbReference>
<dbReference type="InterPro" id="IPR015300">
    <property type="entry name" value="DNA-bd_pseudobarrel_sf"/>
</dbReference>
<dbReference type="GO" id="GO:0004601">
    <property type="term" value="F:peroxidase activity"/>
    <property type="evidence" value="ECO:0007669"/>
    <property type="project" value="UniProtKB-KW"/>
</dbReference>
<evidence type="ECO:0000256" key="12">
    <source>
        <dbReference type="ARBA" id="ARBA00023294"/>
    </source>
</evidence>
<dbReference type="GO" id="GO:0005525">
    <property type="term" value="F:GTP binding"/>
    <property type="evidence" value="ECO:0007669"/>
    <property type="project" value="InterPro"/>
</dbReference>
<evidence type="ECO:0000256" key="8">
    <source>
        <dbReference type="ARBA" id="ARBA00023015"/>
    </source>
</evidence>
<dbReference type="GO" id="GO:0006355">
    <property type="term" value="P:regulation of DNA-templated transcription"/>
    <property type="evidence" value="ECO:0007669"/>
    <property type="project" value="InterPro"/>
</dbReference>
<evidence type="ECO:0000256" key="9">
    <source>
        <dbReference type="ARBA" id="ARBA00023125"/>
    </source>
</evidence>
<keyword evidence="10" id="KW-0804">Transcription</keyword>
<dbReference type="GO" id="GO:0020037">
    <property type="term" value="F:heme binding"/>
    <property type="evidence" value="ECO:0007669"/>
    <property type="project" value="InterPro"/>
</dbReference>
<evidence type="ECO:0000256" key="4">
    <source>
        <dbReference type="ARBA" id="ARBA00022617"/>
    </source>
</evidence>
<dbReference type="Gene3D" id="2.40.330.10">
    <property type="entry name" value="DNA-binding pseudobarrel domain"/>
    <property type="match status" value="1"/>
</dbReference>
<protein>
    <recommendedName>
        <fullName evidence="13">Plant heme peroxidase family profile domain-containing protein</fullName>
    </recommendedName>
</protein>
<evidence type="ECO:0000256" key="10">
    <source>
        <dbReference type="ARBA" id="ARBA00023163"/>
    </source>
</evidence>
<dbReference type="EMBL" id="BSYO01000036">
    <property type="protein sequence ID" value="GMH29288.1"/>
    <property type="molecule type" value="Genomic_DNA"/>
</dbReference>
<dbReference type="InterPro" id="IPR002016">
    <property type="entry name" value="Haem_peroxidase"/>
</dbReference>
<dbReference type="InterPro" id="IPR036525">
    <property type="entry name" value="Tubulin/FtsZ_GTPase_sf"/>
</dbReference>
<dbReference type="GO" id="GO:0005874">
    <property type="term" value="C:microtubule"/>
    <property type="evidence" value="ECO:0007669"/>
    <property type="project" value="InterPro"/>
</dbReference>
<dbReference type="SUPFAM" id="SSF101936">
    <property type="entry name" value="DNA-binding pseudobarrel domain"/>
    <property type="match status" value="1"/>
</dbReference>
<dbReference type="FunFam" id="2.30.30.1040:FF:000001">
    <property type="entry name" value="Auxin response factor"/>
    <property type="match status" value="1"/>
</dbReference>
<reference evidence="14" key="1">
    <citation type="submission" date="2023-05" db="EMBL/GenBank/DDBJ databases">
        <title>Nepenthes gracilis genome sequencing.</title>
        <authorList>
            <person name="Fukushima K."/>
        </authorList>
    </citation>
    <scope>NUCLEOTIDE SEQUENCE</scope>
    <source>
        <strain evidence="14">SING2019-196</strain>
    </source>
</reference>
<dbReference type="Pfam" id="PF06507">
    <property type="entry name" value="ARF_AD"/>
    <property type="match status" value="1"/>
</dbReference>
<gene>
    <name evidence="14" type="ORF">Nepgr_031131</name>
</gene>
<proteinExistence type="inferred from homology"/>
<dbReference type="InterPro" id="IPR002452">
    <property type="entry name" value="Alpha_tubulin"/>
</dbReference>